<dbReference type="Proteomes" id="UP001159363">
    <property type="component" value="Chromosome 1"/>
</dbReference>
<feature type="compositionally biased region" description="Gly residues" evidence="1">
    <location>
        <begin position="1026"/>
        <end position="1035"/>
    </location>
</feature>
<evidence type="ECO:0000256" key="1">
    <source>
        <dbReference type="SAM" id="MobiDB-lite"/>
    </source>
</evidence>
<sequence>MPGHMRRGMCKLYSINDGYYCFLGLHSRQTYRPSNMSGMWLVGDLFLTVLQQPLLMLCELAYKPRGGRFPRDISRSSMIPCHAMSPSEVIQWKILDSYSGGHRGSILSLVMLILDFQEFRNHYRDVVTREIELGRRLPVLLNTAVVTHEIELGHQLPVLLNTAVVTHEIELDHRLPVLLNTSVVTHEIELGHRLPVLLNTAVVTHEIELDHRLPALLNTAVVTYEIELDHRLPALLNTAVVTHEIELGHRLPALLNTAVVTREIELGHRLPALLNTAVVTREIELGHRLPVLLNTAVVTHEIELGHRLPVLLNETKFLGKDEAGIADHHRLEGDNTWDFHPKLILPRTAYMLISRVSLDLCASDTPSSKHAAPWQLHPNWPGQREERVLSVALENQVSNIAGGRFPLTFTTITVSLVLGPMNSLTSRDSHTICCCNKCPKLSQQVGFENCYQAALNALCPKLSQQVGFENCYQAALNALCPKLSQQVGFENCYQAALNALCPKLSQQVGFENCYQAALNAGHARTRLMTSHDHVGPISALDVKEGQRAGDVVIVKNGGMIHEKPRRSRASRKAGTATRCGRRRWTSVRALEVKGCYLTCAERRPTVDNAGQSASTASDELGPQLPLLPLPAPQQLDTTHQPTPPPPPSLQTSTRSRFLGRLQAPTYLPHQLTRRQPGQVTLLSRRVSPELIESRIELTRDTDNAYHVVRDGKTIIFQEGSMVWAGSVSWLLWSPYLTPLGYFLWWIMKCILHETPLPSEEDLVARTHKATELLGTQPYARQSLHTRCRLCNQVRGRKFDHPCDALPGSMVAARHSVQRTPISISKTFSNFDAPQRPSHVVPDKSPPLKNGKFAVTSREGEGGEEIPSSSCNRPAERGVKSRPRPAIPPPGVERRHREPFATCRELTADRFSIKYRHPEVWGFCSAALASPHHFSNQNKTGCTVRVINEITLTVMWCTEHERGRAMCRNGVERDGLGGSQHQGLESRRGRSEVSIEQRWNERAASSDTIPKCENPGATQPGIEPGSPWGGGGGREP</sequence>
<dbReference type="EMBL" id="JARBHB010000001">
    <property type="protein sequence ID" value="KAJ8898152.1"/>
    <property type="molecule type" value="Genomic_DNA"/>
</dbReference>
<name>A0ABQ9INA3_9NEOP</name>
<dbReference type="InterPro" id="IPR036397">
    <property type="entry name" value="RNaseH_sf"/>
</dbReference>
<dbReference type="Gene3D" id="3.30.420.10">
    <property type="entry name" value="Ribonuclease H-like superfamily/Ribonuclease H"/>
    <property type="match status" value="1"/>
</dbReference>
<protein>
    <submittedName>
        <fullName evidence="2">Uncharacterized protein</fullName>
    </submittedName>
</protein>
<accession>A0ABQ9INA3</accession>
<proteinExistence type="predicted"/>
<evidence type="ECO:0000313" key="3">
    <source>
        <dbReference type="Proteomes" id="UP001159363"/>
    </source>
</evidence>
<feature type="region of interest" description="Disordered" evidence="1">
    <location>
        <begin position="856"/>
        <end position="893"/>
    </location>
</feature>
<feature type="compositionally biased region" description="Basic and acidic residues" evidence="1">
    <location>
        <begin position="983"/>
        <end position="1000"/>
    </location>
</feature>
<comment type="caution">
    <text evidence="2">The sequence shown here is derived from an EMBL/GenBank/DDBJ whole genome shotgun (WGS) entry which is preliminary data.</text>
</comment>
<feature type="region of interest" description="Disordered" evidence="1">
    <location>
        <begin position="970"/>
        <end position="1035"/>
    </location>
</feature>
<keyword evidence="3" id="KW-1185">Reference proteome</keyword>
<feature type="region of interest" description="Disordered" evidence="1">
    <location>
        <begin position="607"/>
        <end position="652"/>
    </location>
</feature>
<evidence type="ECO:0000313" key="2">
    <source>
        <dbReference type="EMBL" id="KAJ8898152.1"/>
    </source>
</evidence>
<organism evidence="2 3">
    <name type="scientific">Dryococelus australis</name>
    <dbReference type="NCBI Taxonomy" id="614101"/>
    <lineage>
        <taxon>Eukaryota</taxon>
        <taxon>Metazoa</taxon>
        <taxon>Ecdysozoa</taxon>
        <taxon>Arthropoda</taxon>
        <taxon>Hexapoda</taxon>
        <taxon>Insecta</taxon>
        <taxon>Pterygota</taxon>
        <taxon>Neoptera</taxon>
        <taxon>Polyneoptera</taxon>
        <taxon>Phasmatodea</taxon>
        <taxon>Verophasmatodea</taxon>
        <taxon>Anareolatae</taxon>
        <taxon>Phasmatidae</taxon>
        <taxon>Eurycanthinae</taxon>
        <taxon>Dryococelus</taxon>
    </lineage>
</organism>
<gene>
    <name evidence="2" type="ORF">PR048_003512</name>
</gene>
<feature type="compositionally biased region" description="Polar residues" evidence="1">
    <location>
        <begin position="608"/>
        <end position="617"/>
    </location>
</feature>
<reference evidence="2 3" key="1">
    <citation type="submission" date="2023-02" db="EMBL/GenBank/DDBJ databases">
        <title>LHISI_Scaffold_Assembly.</title>
        <authorList>
            <person name="Stuart O.P."/>
            <person name="Cleave R."/>
            <person name="Magrath M.J.L."/>
            <person name="Mikheyev A.S."/>
        </authorList>
    </citation>
    <scope>NUCLEOTIDE SEQUENCE [LARGE SCALE GENOMIC DNA]</scope>
    <source>
        <strain evidence="2">Daus_M_001</strain>
        <tissue evidence="2">Leg muscle</tissue>
    </source>
</reference>